<dbReference type="Gene3D" id="3.40.50.11320">
    <property type="match status" value="4"/>
</dbReference>
<dbReference type="GO" id="GO:0005576">
    <property type="term" value="C:extracellular region"/>
    <property type="evidence" value="ECO:0007669"/>
    <property type="project" value="UniProtKB-SubCell"/>
</dbReference>
<evidence type="ECO:0000313" key="12">
    <source>
        <dbReference type="Proteomes" id="UP000824120"/>
    </source>
</evidence>
<dbReference type="PANTHER" id="PTHR11802">
    <property type="entry name" value="SERINE PROTEASE FAMILY S10 SERINE CARBOXYPEPTIDASE"/>
    <property type="match status" value="1"/>
</dbReference>
<evidence type="ECO:0000256" key="4">
    <source>
        <dbReference type="ARBA" id="ARBA00022645"/>
    </source>
</evidence>
<dbReference type="Proteomes" id="UP000824120">
    <property type="component" value="Chromosome 2"/>
</dbReference>
<dbReference type="OrthoDB" id="443318at2759"/>
<dbReference type="PROSITE" id="PS00131">
    <property type="entry name" value="CARBOXYPEPT_SER_SER"/>
    <property type="match status" value="4"/>
</dbReference>
<dbReference type="FunFam" id="3.40.50.1820:FF:000573">
    <property type="entry name" value="Carboxypeptidase"/>
    <property type="match status" value="2"/>
</dbReference>
<reference evidence="11 12" key="1">
    <citation type="submission" date="2020-09" db="EMBL/GenBank/DDBJ databases">
        <title>De no assembly of potato wild relative species, Solanum commersonii.</title>
        <authorList>
            <person name="Cho K."/>
        </authorList>
    </citation>
    <scope>NUCLEOTIDE SEQUENCE [LARGE SCALE GENOMIC DNA]</scope>
    <source>
        <strain evidence="11">LZ3.2</strain>
        <tissue evidence="11">Leaf</tissue>
    </source>
</reference>
<dbReference type="FunFam" id="3.40.50.1820:FF:000030">
    <property type="entry name" value="Carboxypeptidase"/>
    <property type="match status" value="2"/>
</dbReference>
<sequence length="1895" mass="212331">MEKQHMKYMFLTKLNFFFLVTLIFHGLIVHGFQIDNQARTLMSWRRSKIRSRMINSYQDETWSTEKLVFDSDEEEQLHVGNMEDDLIKDGLPGQPKTNVKFNQYAGYVNVDAKNGRSLFYYFAESASGNASSKPLVLWLNGGPGCSSLGFGAMLELGPFGVKPDGKTLYSRRFSWNKVANVMFLESPAGVGFSYSNTSSDYAQSGDKRTAQDAYRFLVNWFKRFPHYKSRDFYIMGESYAGFYVPELADIIVKSNMLTNTNFNIQFKGIMIGNGIMNDVTDEKGQLDYLWSHALISDETHLGIQQHCKTQTETKTCEQFQSTAQTEFGNIDPYNIYGPICPLDDDDSSSSSTRRVFKKNRYDPCEQHYVRDYLNLPQVQKALHANLTNLPNPWESCSDLITWKDSPSSMFPIYNRLIASGLRILLFSGDVDAVVSVTSTRYSISAMNLTVIKPWHVWHDDTKEVAGYMVAYDGLAFATVRGAGHQLSLSLILCYLSTQKCYAGEADVVREFLKARRANHLQSTPSINSGLEAAEKRRSAFVSQVGSKEDDKISALPGQPSGVSFDQYSGYVTVDADAGRALFYYFTESIQDPSTKPLVLWLNGGPGCSSFGAGAMMELGPFRINKDGKTLWLNPFAWNNVANILFLESPAGVGFSYSNTSSDYTTGDEKTRQDSFTFLVNWMERFPEYKHRDFYITGESYAGHYVPQLAQLILSYKETEPNLAINLQGIATGNGIIDDETMNSGTYDFYWTHALISDEVHEGIVLNCNFSAETTSKACNEYIKQADSSQSNIYAYNTYSQLCNSSVYTSLPIDGFDPCSPDYVDNYLNTAEVQKALNVRDIPHFWESCSNDIGGYWQDSPDTVLPIFQELMQSGIRVWIYSGDIDHILSVTTSRYAINKIKTPVKTAWYPWSFHGEVGGYAVEYLNLTFVTVRGAGHLVPSYQPGRALTILFLILCYLSAQQCYAGEIDVLREFLKARRVKPTNVISHGVAVAEKQKSVSEFKVPQVGSKENDKISALPGQPSGINFAQYSGYVTVNADNGRALFYYLAESSADPTTKPLVLWLNGGPGCSSFGNGGMVELGPFRVNKDGKTLWLNQFAWNNVANILFLESPAGVGFSYSNTSSDYTSGDEKTRRDSFTFLVNWMERFPEYKNRDFFIVGESYAGHYVPQLAQLILSHKKSEPNLVINLQGIATGNALLDDETANSGSYDFYWSHALISDEVHEGIVKNCNFSTETTTSEACDQYTSEADSCQANIYDYNTYSQLCNSSAYTSLPIDGFDPCSADYVFNYLNTADVQKALNVRDIPQSWESCSGIYWEDSPHTVLPIFQELMQSGIRVWIYSGDIDHILPVTTSRYGIDKIKTPIKTAWYPWFFQGERSQKDSMAWRLARWSNALSCPCRLPAKENATAVKMKANSVLTLSLILCCLSAQQYCYAGEADVLREFLKTRWAKTRSIINHGLPASEKQRSVSELIVPQEGSKENDKISALPEQPSSAVRFNQYAGYVTVDANAGRALVYYLAESSGDPSTKPLVLWLNGGPGCSSLGAGAMDELGPFRVNNDGKTLWLNQFAWNNVANILFLESPAGVGFSYSNTSADYITGDEKTRQDSFTFLLNWMERFPEYKHRDFYIVGESYAGHYVPQLAQLILSHRKTEPNLVINLQGIATGNALLDFETMQSGSYDFYWTHALISDEVHDGIVKNCNFSAETTSEACNVYIKQADSSLGNIYAYDIYAPLCNPNANTSLPVCVFDPCSDNYVNSYLNSAEVQKALNVRRIPYSWAPCASHLHWKDSPYTVLPVFQELMQSGIRVWIYSGDTDSVLPVTTTRYDINKIKTPVKTPWYSWYFQGEVGGYAVEYENLIFVTVRGAGHFVPSYQPGRALTMFSSFINGTLPPSL</sequence>
<protein>
    <recommendedName>
        <fullName evidence="10">Carboxypeptidase</fullName>
        <ecNumber evidence="10">3.4.16.-</ecNumber>
    </recommendedName>
</protein>
<keyword evidence="8" id="KW-1015">Disulfide bond</keyword>
<comment type="caution">
    <text evidence="11">The sequence shown here is derived from an EMBL/GenBank/DDBJ whole genome shotgun (WGS) entry which is preliminary data.</text>
</comment>
<accession>A0A9J6AKD4</accession>
<evidence type="ECO:0000256" key="8">
    <source>
        <dbReference type="ARBA" id="ARBA00023157"/>
    </source>
</evidence>
<evidence type="ECO:0000256" key="6">
    <source>
        <dbReference type="ARBA" id="ARBA00022729"/>
    </source>
</evidence>
<dbReference type="GO" id="GO:0004185">
    <property type="term" value="F:serine-type carboxypeptidase activity"/>
    <property type="evidence" value="ECO:0007669"/>
    <property type="project" value="UniProtKB-UniRule"/>
</dbReference>
<comment type="similarity">
    <text evidence="2 10">Belongs to the peptidase S10 family.</text>
</comment>
<dbReference type="PROSITE" id="PS00560">
    <property type="entry name" value="CARBOXYPEPT_SER_HIS"/>
    <property type="match status" value="2"/>
</dbReference>
<dbReference type="PANTHER" id="PTHR11802:SF460">
    <property type="entry name" value="CARBOXYPEPTIDASE"/>
    <property type="match status" value="1"/>
</dbReference>
<evidence type="ECO:0000256" key="9">
    <source>
        <dbReference type="ARBA" id="ARBA00023180"/>
    </source>
</evidence>
<dbReference type="GO" id="GO:0006508">
    <property type="term" value="P:proteolysis"/>
    <property type="evidence" value="ECO:0007669"/>
    <property type="project" value="UniProtKB-KW"/>
</dbReference>
<dbReference type="PRINTS" id="PR00724">
    <property type="entry name" value="CRBOXYPTASEC"/>
</dbReference>
<evidence type="ECO:0000256" key="3">
    <source>
        <dbReference type="ARBA" id="ARBA00022525"/>
    </source>
</evidence>
<keyword evidence="6" id="KW-0732">Signal</keyword>
<gene>
    <name evidence="11" type="ORF">H5410_010322</name>
</gene>
<dbReference type="InterPro" id="IPR018202">
    <property type="entry name" value="Ser_caboxypep_ser_AS"/>
</dbReference>
<evidence type="ECO:0000256" key="7">
    <source>
        <dbReference type="ARBA" id="ARBA00022801"/>
    </source>
</evidence>
<dbReference type="EC" id="3.4.16.-" evidence="10"/>
<evidence type="ECO:0000313" key="11">
    <source>
        <dbReference type="EMBL" id="KAG5625104.1"/>
    </source>
</evidence>
<proteinExistence type="inferred from homology"/>
<organism evidence="11 12">
    <name type="scientific">Solanum commersonii</name>
    <name type="common">Commerson's wild potato</name>
    <name type="synonym">Commerson's nightshade</name>
    <dbReference type="NCBI Taxonomy" id="4109"/>
    <lineage>
        <taxon>Eukaryota</taxon>
        <taxon>Viridiplantae</taxon>
        <taxon>Streptophyta</taxon>
        <taxon>Embryophyta</taxon>
        <taxon>Tracheophyta</taxon>
        <taxon>Spermatophyta</taxon>
        <taxon>Magnoliopsida</taxon>
        <taxon>eudicotyledons</taxon>
        <taxon>Gunneridae</taxon>
        <taxon>Pentapetalae</taxon>
        <taxon>asterids</taxon>
        <taxon>lamiids</taxon>
        <taxon>Solanales</taxon>
        <taxon>Solanaceae</taxon>
        <taxon>Solanoideae</taxon>
        <taxon>Solaneae</taxon>
        <taxon>Solanum</taxon>
    </lineage>
</organism>
<keyword evidence="9" id="KW-0325">Glycoprotein</keyword>
<keyword evidence="12" id="KW-1185">Reference proteome</keyword>
<evidence type="ECO:0000256" key="2">
    <source>
        <dbReference type="ARBA" id="ARBA00009431"/>
    </source>
</evidence>
<evidence type="ECO:0000256" key="10">
    <source>
        <dbReference type="RuleBase" id="RU361156"/>
    </source>
</evidence>
<dbReference type="GO" id="GO:0005773">
    <property type="term" value="C:vacuole"/>
    <property type="evidence" value="ECO:0007669"/>
    <property type="project" value="TreeGrafter"/>
</dbReference>
<dbReference type="InterPro" id="IPR029058">
    <property type="entry name" value="AB_hydrolase_fold"/>
</dbReference>
<keyword evidence="3" id="KW-0964">Secreted</keyword>
<dbReference type="InterPro" id="IPR001563">
    <property type="entry name" value="Peptidase_S10"/>
</dbReference>
<comment type="subcellular location">
    <subcellularLocation>
        <location evidence="1">Secreted</location>
    </subcellularLocation>
</comment>
<dbReference type="Gene3D" id="3.40.50.1820">
    <property type="entry name" value="alpha/beta hydrolase"/>
    <property type="match status" value="4"/>
</dbReference>
<keyword evidence="5 10" id="KW-0645">Protease</keyword>
<evidence type="ECO:0000256" key="5">
    <source>
        <dbReference type="ARBA" id="ARBA00022670"/>
    </source>
</evidence>
<evidence type="ECO:0000256" key="1">
    <source>
        <dbReference type="ARBA" id="ARBA00004613"/>
    </source>
</evidence>
<dbReference type="SUPFAM" id="SSF53474">
    <property type="entry name" value="alpha/beta-Hydrolases"/>
    <property type="match status" value="4"/>
</dbReference>
<dbReference type="Pfam" id="PF00450">
    <property type="entry name" value="Peptidase_S10"/>
    <property type="match status" value="4"/>
</dbReference>
<dbReference type="Gene3D" id="6.10.250.940">
    <property type="match status" value="4"/>
</dbReference>
<dbReference type="InterPro" id="IPR033124">
    <property type="entry name" value="Ser_caboxypep_his_AS"/>
</dbReference>
<name>A0A9J6AKD4_SOLCO</name>
<keyword evidence="4 10" id="KW-0121">Carboxypeptidase</keyword>
<dbReference type="EMBL" id="JACXVP010000002">
    <property type="protein sequence ID" value="KAG5625104.1"/>
    <property type="molecule type" value="Genomic_DNA"/>
</dbReference>
<dbReference type="FunFam" id="3.40.50.11320:FF:000002">
    <property type="entry name" value="Carboxypeptidase"/>
    <property type="match status" value="3"/>
</dbReference>
<keyword evidence="7 10" id="KW-0378">Hydrolase</keyword>